<name>A0A5K8AAA8_9BACT</name>
<sequence>MKIARAMTVPIKKTFAASKTWCATLGAMTLVTLFVFVTLISGCTSRRGVVGDKAVAAINVYFYNERMATDPIDCAATFAVERYVPATSDLVAEALRRLFRGPTPKELEEGYWSFFSDETAGLLKHVRVENGIAYLDLKDMRQILSGATSSCGSAAFYSQVERTLLQFPNVKKVIYAIEGDPRVFYDWMNEACGPDNQYCDPSPFSKQ</sequence>
<feature type="transmembrane region" description="Helical" evidence="1">
    <location>
        <begin position="21"/>
        <end position="40"/>
    </location>
</feature>
<gene>
    <name evidence="3" type="ORF">DSCOOX_26310</name>
</gene>
<dbReference type="Proteomes" id="UP000422108">
    <property type="component" value="Chromosome"/>
</dbReference>
<evidence type="ECO:0000313" key="4">
    <source>
        <dbReference type="Proteomes" id="UP000422108"/>
    </source>
</evidence>
<dbReference type="EMBL" id="AP021879">
    <property type="protein sequence ID" value="BBO89451.1"/>
    <property type="molecule type" value="Genomic_DNA"/>
</dbReference>
<keyword evidence="1" id="KW-1133">Transmembrane helix</keyword>
<protein>
    <recommendedName>
        <fullName evidence="2">GerMN domain-containing protein</fullName>
    </recommendedName>
</protein>
<evidence type="ECO:0000259" key="2">
    <source>
        <dbReference type="Pfam" id="PF10646"/>
    </source>
</evidence>
<evidence type="ECO:0000313" key="3">
    <source>
        <dbReference type="EMBL" id="BBO89451.1"/>
    </source>
</evidence>
<dbReference type="Pfam" id="PF10646">
    <property type="entry name" value="Germane"/>
    <property type="match status" value="1"/>
</dbReference>
<proteinExistence type="predicted"/>
<feature type="domain" description="GerMN" evidence="2">
    <location>
        <begin position="60"/>
        <end position="181"/>
    </location>
</feature>
<dbReference type="InterPro" id="IPR019606">
    <property type="entry name" value="GerMN"/>
</dbReference>
<evidence type="ECO:0000256" key="1">
    <source>
        <dbReference type="SAM" id="Phobius"/>
    </source>
</evidence>
<organism evidence="3 4">
    <name type="scientific">Desulfosarcina ovata subsp. ovata</name>
    <dbReference type="NCBI Taxonomy" id="2752305"/>
    <lineage>
        <taxon>Bacteria</taxon>
        <taxon>Pseudomonadati</taxon>
        <taxon>Thermodesulfobacteriota</taxon>
        <taxon>Desulfobacteria</taxon>
        <taxon>Desulfobacterales</taxon>
        <taxon>Desulfosarcinaceae</taxon>
        <taxon>Desulfosarcina</taxon>
    </lineage>
</organism>
<keyword evidence="1" id="KW-0472">Membrane</keyword>
<keyword evidence="4" id="KW-1185">Reference proteome</keyword>
<accession>A0A5K8AAA8</accession>
<keyword evidence="1" id="KW-0812">Transmembrane</keyword>
<dbReference type="AlphaFoldDB" id="A0A5K8AAA8"/>
<reference evidence="3 4" key="1">
    <citation type="submission" date="2019-11" db="EMBL/GenBank/DDBJ databases">
        <title>Comparative genomics of hydrocarbon-degrading Desulfosarcina strains.</title>
        <authorList>
            <person name="Watanabe M."/>
            <person name="Kojima H."/>
            <person name="Fukui M."/>
        </authorList>
    </citation>
    <scope>NUCLEOTIDE SEQUENCE [LARGE SCALE GENOMIC DNA]</scope>
    <source>
        <strain evidence="4">oXyS1</strain>
    </source>
</reference>